<protein>
    <submittedName>
        <fullName evidence="9">YicC family protein</fullName>
    </submittedName>
</protein>
<name>A0ABP8V5V0_9GAMM</name>
<dbReference type="InterPro" id="IPR005229">
    <property type="entry name" value="YicC/YloC-like"/>
</dbReference>
<evidence type="ECO:0000256" key="2">
    <source>
        <dbReference type="ARBA" id="ARBA00022722"/>
    </source>
</evidence>
<feature type="coiled-coil region" evidence="6">
    <location>
        <begin position="124"/>
        <end position="151"/>
    </location>
</feature>
<evidence type="ECO:0000256" key="4">
    <source>
        <dbReference type="ARBA" id="ARBA00022801"/>
    </source>
</evidence>
<keyword evidence="2" id="KW-0540">Nuclease</keyword>
<comment type="cofactor">
    <cofactor evidence="1">
        <name>a divalent metal cation</name>
        <dbReference type="ChEBI" id="CHEBI:60240"/>
    </cofactor>
</comment>
<evidence type="ECO:0000256" key="3">
    <source>
        <dbReference type="ARBA" id="ARBA00022759"/>
    </source>
</evidence>
<dbReference type="InterPro" id="IPR013527">
    <property type="entry name" value="YicC-like_N"/>
</dbReference>
<evidence type="ECO:0000259" key="7">
    <source>
        <dbReference type="Pfam" id="PF03755"/>
    </source>
</evidence>
<evidence type="ECO:0000259" key="8">
    <source>
        <dbReference type="Pfam" id="PF08340"/>
    </source>
</evidence>
<comment type="caution">
    <text evidence="9">The sequence shown here is derived from an EMBL/GenBank/DDBJ whole genome shotgun (WGS) entry which is preliminary data.</text>
</comment>
<feature type="domain" description="Endoribonuclease YicC-like N-terminal" evidence="7">
    <location>
        <begin position="3"/>
        <end position="154"/>
    </location>
</feature>
<feature type="domain" description="Endoribonuclease YicC-like C-terminal" evidence="8">
    <location>
        <begin position="170"/>
        <end position="288"/>
    </location>
</feature>
<proteinExistence type="inferred from homology"/>
<dbReference type="Pfam" id="PF08340">
    <property type="entry name" value="YicC-like_C"/>
    <property type="match status" value="1"/>
</dbReference>
<evidence type="ECO:0000313" key="9">
    <source>
        <dbReference type="EMBL" id="GAA4651420.1"/>
    </source>
</evidence>
<dbReference type="Pfam" id="PF03755">
    <property type="entry name" value="YicC-like_N"/>
    <property type="match status" value="1"/>
</dbReference>
<keyword evidence="10" id="KW-1185">Reference proteome</keyword>
<reference evidence="10" key="1">
    <citation type="journal article" date="2019" name="Int. J. Syst. Evol. Microbiol.">
        <title>The Global Catalogue of Microorganisms (GCM) 10K type strain sequencing project: providing services to taxonomists for standard genome sequencing and annotation.</title>
        <authorList>
            <consortium name="The Broad Institute Genomics Platform"/>
            <consortium name="The Broad Institute Genome Sequencing Center for Infectious Disease"/>
            <person name="Wu L."/>
            <person name="Ma J."/>
        </authorList>
    </citation>
    <scope>NUCLEOTIDE SEQUENCE [LARGE SCALE GENOMIC DNA]</scope>
    <source>
        <strain evidence="10">JCM 17805</strain>
    </source>
</reference>
<keyword evidence="3" id="KW-0255">Endonuclease</keyword>
<evidence type="ECO:0000256" key="5">
    <source>
        <dbReference type="ARBA" id="ARBA00035648"/>
    </source>
</evidence>
<keyword evidence="4" id="KW-0378">Hydrolase</keyword>
<accession>A0ABP8V5V0</accession>
<gene>
    <name evidence="9" type="ORF">GCM10023116_37040</name>
</gene>
<organism evidence="9 10">
    <name type="scientific">Kistimonas scapharcae</name>
    <dbReference type="NCBI Taxonomy" id="1036133"/>
    <lineage>
        <taxon>Bacteria</taxon>
        <taxon>Pseudomonadati</taxon>
        <taxon>Pseudomonadota</taxon>
        <taxon>Gammaproteobacteria</taxon>
        <taxon>Oceanospirillales</taxon>
        <taxon>Endozoicomonadaceae</taxon>
        <taxon>Kistimonas</taxon>
    </lineage>
</organism>
<dbReference type="EMBL" id="BAABFL010000452">
    <property type="protein sequence ID" value="GAA4651420.1"/>
    <property type="molecule type" value="Genomic_DNA"/>
</dbReference>
<dbReference type="NCBIfam" id="TIGR00255">
    <property type="entry name" value="YicC/YloC family endoribonuclease"/>
    <property type="match status" value="1"/>
</dbReference>
<dbReference type="PANTHER" id="PTHR30636:SF3">
    <property type="entry name" value="UPF0701 PROTEIN YICC"/>
    <property type="match status" value="1"/>
</dbReference>
<comment type="similarity">
    <text evidence="5">Belongs to the YicC/YloC family.</text>
</comment>
<keyword evidence="6" id="KW-0175">Coiled coil</keyword>
<sequence length="288" mass="33280">MTASMTAFARVETSHEWGSLVWEIRSVNHRYLEPHFRLPETMREIESRLREMLRRNLNRGKVECSLRVMPLDNGQSLSLNTTVLTDLNTALEQIKQHVDRVAKTSPMDILRWPGVLKQDETDIKEIQLNALQAFEQALDQIRETRAREGAELKQFILQRIDSVEEEAGKVRQQMPALLQAQRDKIIQRLEDARVETDPNRLEQELVFLAQKADVDEELDRLTTHVTEVRRVLNSDSGAIGRRLDFLMQELNREANTLSSKAIDAGTTQSAVNLKVFIEQMREQVQNIE</sequence>
<dbReference type="RefSeq" id="WP_345197796.1">
    <property type="nucleotide sequence ID" value="NZ_BAABFL010000452.1"/>
</dbReference>
<dbReference type="InterPro" id="IPR013551">
    <property type="entry name" value="YicC-like_C"/>
</dbReference>
<evidence type="ECO:0000256" key="6">
    <source>
        <dbReference type="SAM" id="Coils"/>
    </source>
</evidence>
<evidence type="ECO:0000256" key="1">
    <source>
        <dbReference type="ARBA" id="ARBA00001968"/>
    </source>
</evidence>
<evidence type="ECO:0000313" key="10">
    <source>
        <dbReference type="Proteomes" id="UP001500604"/>
    </source>
</evidence>
<dbReference type="PANTHER" id="PTHR30636">
    <property type="entry name" value="UPF0701 PROTEIN YICC"/>
    <property type="match status" value="1"/>
</dbReference>
<dbReference type="Proteomes" id="UP001500604">
    <property type="component" value="Unassembled WGS sequence"/>
</dbReference>